<evidence type="ECO:0000256" key="3">
    <source>
        <dbReference type="ARBA" id="ARBA00022679"/>
    </source>
</evidence>
<evidence type="ECO:0000256" key="7">
    <source>
        <dbReference type="ARBA" id="ARBA00022909"/>
    </source>
</evidence>
<name>A0ABD5AJJ0_ACICA</name>
<evidence type="ECO:0000313" key="9">
    <source>
        <dbReference type="EMBL" id="MDP9801857.1"/>
    </source>
</evidence>
<evidence type="ECO:0000313" key="10">
    <source>
        <dbReference type="Proteomes" id="UP001240164"/>
    </source>
</evidence>
<keyword evidence="3 9" id="KW-0808">Transferase</keyword>
<dbReference type="EC" id="2.7.6.3" evidence="2"/>
<dbReference type="AlphaFoldDB" id="A0ABD5AJJ0"/>
<comment type="caution">
    <text evidence="9">The sequence shown here is derived from an EMBL/GenBank/DDBJ whole genome shotgun (WGS) entry which is preliminary data.</text>
</comment>
<dbReference type="GO" id="GO:0005524">
    <property type="term" value="F:ATP binding"/>
    <property type="evidence" value="ECO:0007669"/>
    <property type="project" value="UniProtKB-KW"/>
</dbReference>
<gene>
    <name evidence="9" type="ORF">J2771_000111</name>
</gene>
<protein>
    <recommendedName>
        <fullName evidence="2">2-amino-4-hydroxy-6-hydroxymethyldihydropteridine diphosphokinase</fullName>
        <ecNumber evidence="2">2.7.6.3</ecNumber>
    </recommendedName>
</protein>
<sequence length="145" mass="16290">MNAPEIIFALALASNLDAEQHFTFAYTQLATLGKVQFSSVYQIPCRDGIGDDYWNSACLLKSSLNPSQIEAFLKKLESDTGRIRPSHHISLDVDLIAWGSDLDHMQFNSKKLPLALDVKIPLYELWNCETLKSEAALYPVVNFKV</sequence>
<feature type="domain" description="7,8-dihydro-6-hydroxymethylpterin-pyrophosphokinase" evidence="8">
    <location>
        <begin position="10"/>
        <end position="111"/>
    </location>
</feature>
<dbReference type="GO" id="GO:0046656">
    <property type="term" value="P:folic acid biosynthetic process"/>
    <property type="evidence" value="ECO:0007669"/>
    <property type="project" value="UniProtKB-KW"/>
</dbReference>
<keyword evidence="7" id="KW-0289">Folate biosynthesis</keyword>
<reference evidence="9 10" key="1">
    <citation type="submission" date="2023-07" db="EMBL/GenBank/DDBJ databases">
        <title>Sorghum-associated microbial communities from plants grown in Nebraska, USA.</title>
        <authorList>
            <person name="Schachtman D."/>
        </authorList>
    </citation>
    <scope>NUCLEOTIDE SEQUENCE [LARGE SCALE GENOMIC DNA]</scope>
    <source>
        <strain evidence="9 10">CC146</strain>
    </source>
</reference>
<evidence type="ECO:0000256" key="6">
    <source>
        <dbReference type="ARBA" id="ARBA00022840"/>
    </source>
</evidence>
<keyword evidence="6" id="KW-0067">ATP-binding</keyword>
<dbReference type="InterPro" id="IPR035907">
    <property type="entry name" value="Hppk_sf"/>
</dbReference>
<dbReference type="Pfam" id="PF01288">
    <property type="entry name" value="HPPK"/>
    <property type="match status" value="1"/>
</dbReference>
<dbReference type="EMBL" id="JAUSQP010000001">
    <property type="protein sequence ID" value="MDP9801857.1"/>
    <property type="molecule type" value="Genomic_DNA"/>
</dbReference>
<keyword evidence="5" id="KW-0418">Kinase</keyword>
<evidence type="ECO:0000256" key="4">
    <source>
        <dbReference type="ARBA" id="ARBA00022741"/>
    </source>
</evidence>
<keyword evidence="4" id="KW-0547">Nucleotide-binding</keyword>
<proteinExistence type="predicted"/>
<evidence type="ECO:0000256" key="5">
    <source>
        <dbReference type="ARBA" id="ARBA00022777"/>
    </source>
</evidence>
<evidence type="ECO:0000256" key="1">
    <source>
        <dbReference type="ARBA" id="ARBA00005051"/>
    </source>
</evidence>
<dbReference type="InterPro" id="IPR000550">
    <property type="entry name" value="Hppk"/>
</dbReference>
<accession>A0ABD5AJJ0</accession>
<organism evidence="9 10">
    <name type="scientific">Acinetobacter calcoaceticus</name>
    <dbReference type="NCBI Taxonomy" id="471"/>
    <lineage>
        <taxon>Bacteria</taxon>
        <taxon>Pseudomonadati</taxon>
        <taxon>Pseudomonadota</taxon>
        <taxon>Gammaproteobacteria</taxon>
        <taxon>Moraxellales</taxon>
        <taxon>Moraxellaceae</taxon>
        <taxon>Acinetobacter</taxon>
        <taxon>Acinetobacter calcoaceticus/baumannii complex</taxon>
    </lineage>
</organism>
<dbReference type="Gene3D" id="3.30.70.560">
    <property type="entry name" value="7,8-Dihydro-6-hydroxymethylpterin-pyrophosphokinase HPPK"/>
    <property type="match status" value="1"/>
</dbReference>
<dbReference type="SUPFAM" id="SSF55083">
    <property type="entry name" value="6-hydroxymethyl-7,8-dihydropterin pyrophosphokinase, HPPK"/>
    <property type="match status" value="1"/>
</dbReference>
<dbReference type="Proteomes" id="UP001240164">
    <property type="component" value="Unassembled WGS sequence"/>
</dbReference>
<dbReference type="GO" id="GO:0003848">
    <property type="term" value="F:2-amino-4-hydroxy-6-hydroxymethyldihydropteridine diphosphokinase activity"/>
    <property type="evidence" value="ECO:0007669"/>
    <property type="project" value="UniProtKB-EC"/>
</dbReference>
<dbReference type="GO" id="GO:0016301">
    <property type="term" value="F:kinase activity"/>
    <property type="evidence" value="ECO:0007669"/>
    <property type="project" value="UniProtKB-KW"/>
</dbReference>
<evidence type="ECO:0000256" key="2">
    <source>
        <dbReference type="ARBA" id="ARBA00013253"/>
    </source>
</evidence>
<evidence type="ECO:0000259" key="8">
    <source>
        <dbReference type="Pfam" id="PF01288"/>
    </source>
</evidence>
<dbReference type="RefSeq" id="WP_307009009.1">
    <property type="nucleotide sequence ID" value="NZ_JAUSQP010000001.1"/>
</dbReference>
<comment type="pathway">
    <text evidence="1">Cofactor biosynthesis; tetrahydrofolate biosynthesis; 2-amino-4-hydroxy-6-hydroxymethyl-7,8-dihydropteridine diphosphate from 7,8-dihydroneopterin triphosphate: step 4/4.</text>
</comment>